<dbReference type="PROSITE" id="PS50977">
    <property type="entry name" value="HTH_TETR_2"/>
    <property type="match status" value="1"/>
</dbReference>
<dbReference type="InterPro" id="IPR039538">
    <property type="entry name" value="BetI_C"/>
</dbReference>
<dbReference type="PRINTS" id="PR00455">
    <property type="entry name" value="HTHTETR"/>
</dbReference>
<dbReference type="Pfam" id="PF13977">
    <property type="entry name" value="TetR_C_6"/>
    <property type="match status" value="1"/>
</dbReference>
<evidence type="ECO:0000256" key="4">
    <source>
        <dbReference type="ARBA" id="ARBA00023163"/>
    </source>
</evidence>
<sequence>MTTSTRVRPLRADVRDQILAAAGEEFVERGYAGTSVAQVAARAGFTKGAVYSNFGGKPELFVAAVQQYFAETVVGAVAETLGAAASTPGEPRTRAMAHALADSVLRGERWPVLLAEFRTVATQQPELAAVYAELRLAQRAQLVEALRSAAEQVPLREGLDLEVAAALLLTCVQGLSVEGVAAPEAMPRPLAEALFAHVLDGILA</sequence>
<evidence type="ECO:0000256" key="3">
    <source>
        <dbReference type="ARBA" id="ARBA00023125"/>
    </source>
</evidence>
<dbReference type="InterPro" id="IPR036271">
    <property type="entry name" value="Tet_transcr_reg_TetR-rel_C_sf"/>
</dbReference>
<dbReference type="Proteomes" id="UP000198825">
    <property type="component" value="Chromosome I"/>
</dbReference>
<evidence type="ECO:0000256" key="1">
    <source>
        <dbReference type="ARBA" id="ARBA00022491"/>
    </source>
</evidence>
<organism evidence="7 8">
    <name type="scientific">Microlunatus sagamiharensis</name>
    <dbReference type="NCBI Taxonomy" id="546874"/>
    <lineage>
        <taxon>Bacteria</taxon>
        <taxon>Bacillati</taxon>
        <taxon>Actinomycetota</taxon>
        <taxon>Actinomycetes</taxon>
        <taxon>Propionibacteriales</taxon>
        <taxon>Propionibacteriaceae</taxon>
        <taxon>Microlunatus</taxon>
    </lineage>
</organism>
<evidence type="ECO:0000256" key="5">
    <source>
        <dbReference type="PROSITE-ProRule" id="PRU00335"/>
    </source>
</evidence>
<keyword evidence="2" id="KW-0805">Transcription regulation</keyword>
<gene>
    <name evidence="7" type="ORF">SAMN04488544_3178</name>
</gene>
<dbReference type="InterPro" id="IPR050109">
    <property type="entry name" value="HTH-type_TetR-like_transc_reg"/>
</dbReference>
<feature type="domain" description="HTH tetR-type" evidence="6">
    <location>
        <begin position="12"/>
        <end position="72"/>
    </location>
</feature>
<reference evidence="8" key="1">
    <citation type="submission" date="2016-10" db="EMBL/GenBank/DDBJ databases">
        <authorList>
            <person name="Varghese N."/>
            <person name="Submissions S."/>
        </authorList>
    </citation>
    <scope>NUCLEOTIDE SEQUENCE [LARGE SCALE GENOMIC DNA]</scope>
    <source>
        <strain evidence="8">DSM 21743</strain>
    </source>
</reference>
<dbReference type="Gene3D" id="1.10.357.10">
    <property type="entry name" value="Tetracycline Repressor, domain 2"/>
    <property type="match status" value="1"/>
</dbReference>
<keyword evidence="8" id="KW-1185">Reference proteome</keyword>
<dbReference type="PANTHER" id="PTHR30055:SF234">
    <property type="entry name" value="HTH-TYPE TRANSCRIPTIONAL REGULATOR BETI"/>
    <property type="match status" value="1"/>
</dbReference>
<evidence type="ECO:0000313" key="7">
    <source>
        <dbReference type="EMBL" id="SDU99559.1"/>
    </source>
</evidence>
<feature type="DNA-binding region" description="H-T-H motif" evidence="5">
    <location>
        <begin position="35"/>
        <end position="54"/>
    </location>
</feature>
<dbReference type="OrthoDB" id="7252896at2"/>
<keyword evidence="1" id="KW-0678">Repressor</keyword>
<accession>A0A1H2N213</accession>
<name>A0A1H2N213_9ACTN</name>
<dbReference type="EMBL" id="LT629799">
    <property type="protein sequence ID" value="SDU99559.1"/>
    <property type="molecule type" value="Genomic_DNA"/>
</dbReference>
<dbReference type="GO" id="GO:0003700">
    <property type="term" value="F:DNA-binding transcription factor activity"/>
    <property type="evidence" value="ECO:0007669"/>
    <property type="project" value="TreeGrafter"/>
</dbReference>
<dbReference type="Pfam" id="PF00440">
    <property type="entry name" value="TetR_N"/>
    <property type="match status" value="1"/>
</dbReference>
<dbReference type="PANTHER" id="PTHR30055">
    <property type="entry name" value="HTH-TYPE TRANSCRIPTIONAL REGULATOR RUTR"/>
    <property type="match status" value="1"/>
</dbReference>
<dbReference type="SUPFAM" id="SSF46689">
    <property type="entry name" value="Homeodomain-like"/>
    <property type="match status" value="1"/>
</dbReference>
<dbReference type="STRING" id="546874.SAMN04488544_3178"/>
<evidence type="ECO:0000313" key="8">
    <source>
        <dbReference type="Proteomes" id="UP000198825"/>
    </source>
</evidence>
<protein>
    <submittedName>
        <fullName evidence="7">DNA-binding transcriptional regulator, AcrR family</fullName>
    </submittedName>
</protein>
<dbReference type="AlphaFoldDB" id="A0A1H2N213"/>
<dbReference type="GO" id="GO:0000976">
    <property type="term" value="F:transcription cis-regulatory region binding"/>
    <property type="evidence" value="ECO:0007669"/>
    <property type="project" value="TreeGrafter"/>
</dbReference>
<dbReference type="RefSeq" id="WP_091076353.1">
    <property type="nucleotide sequence ID" value="NZ_LT629799.1"/>
</dbReference>
<dbReference type="InterPro" id="IPR001647">
    <property type="entry name" value="HTH_TetR"/>
</dbReference>
<evidence type="ECO:0000259" key="6">
    <source>
        <dbReference type="PROSITE" id="PS50977"/>
    </source>
</evidence>
<proteinExistence type="predicted"/>
<dbReference type="InterPro" id="IPR009057">
    <property type="entry name" value="Homeodomain-like_sf"/>
</dbReference>
<evidence type="ECO:0000256" key="2">
    <source>
        <dbReference type="ARBA" id="ARBA00023015"/>
    </source>
</evidence>
<dbReference type="SUPFAM" id="SSF48498">
    <property type="entry name" value="Tetracyclin repressor-like, C-terminal domain"/>
    <property type="match status" value="1"/>
</dbReference>
<keyword evidence="3 5" id="KW-0238">DNA-binding</keyword>
<keyword evidence="4" id="KW-0804">Transcription</keyword>